<evidence type="ECO:0000256" key="1">
    <source>
        <dbReference type="SAM" id="Phobius"/>
    </source>
</evidence>
<keyword evidence="1" id="KW-0812">Transmembrane</keyword>
<proteinExistence type="predicted"/>
<keyword evidence="3" id="KW-1185">Reference proteome</keyword>
<sequence>MGLSLKMSNDDHILHQTVRQLKTMGLSYSFHTRLSAFLDILAASLVLLSYWTGVGGILARL</sequence>
<evidence type="ECO:0008006" key="4">
    <source>
        <dbReference type="Google" id="ProtNLM"/>
    </source>
</evidence>
<dbReference type="AlphaFoldDB" id="A0A395GVT2"/>
<keyword evidence="1" id="KW-1133">Transmembrane helix</keyword>
<accession>A0A395GVT2</accession>
<organism evidence="2 3">
    <name type="scientific">Aspergillus ibericus CBS 121593</name>
    <dbReference type="NCBI Taxonomy" id="1448316"/>
    <lineage>
        <taxon>Eukaryota</taxon>
        <taxon>Fungi</taxon>
        <taxon>Dikarya</taxon>
        <taxon>Ascomycota</taxon>
        <taxon>Pezizomycotina</taxon>
        <taxon>Eurotiomycetes</taxon>
        <taxon>Eurotiomycetidae</taxon>
        <taxon>Eurotiales</taxon>
        <taxon>Aspergillaceae</taxon>
        <taxon>Aspergillus</taxon>
        <taxon>Aspergillus subgen. Circumdati</taxon>
    </lineage>
</organism>
<dbReference type="Proteomes" id="UP000249402">
    <property type="component" value="Unassembled WGS sequence"/>
</dbReference>
<protein>
    <recommendedName>
        <fullName evidence="4">ABC transmembrane type-1 domain-containing protein</fullName>
    </recommendedName>
</protein>
<dbReference type="EMBL" id="KZ824445">
    <property type="protein sequence ID" value="RAK99626.1"/>
    <property type="molecule type" value="Genomic_DNA"/>
</dbReference>
<name>A0A395GVT2_9EURO</name>
<keyword evidence="1" id="KW-0472">Membrane</keyword>
<gene>
    <name evidence="2" type="ORF">BO80DRAFT_120120</name>
</gene>
<evidence type="ECO:0000313" key="3">
    <source>
        <dbReference type="Proteomes" id="UP000249402"/>
    </source>
</evidence>
<dbReference type="VEuPathDB" id="FungiDB:BO80DRAFT_120120"/>
<dbReference type="RefSeq" id="XP_025573954.1">
    <property type="nucleotide sequence ID" value="XM_025713481.1"/>
</dbReference>
<reference evidence="2 3" key="1">
    <citation type="submission" date="2018-02" db="EMBL/GenBank/DDBJ databases">
        <title>The genomes of Aspergillus section Nigri reveals drivers in fungal speciation.</title>
        <authorList>
            <consortium name="DOE Joint Genome Institute"/>
            <person name="Vesth T.C."/>
            <person name="Nybo J."/>
            <person name="Theobald S."/>
            <person name="Brandl J."/>
            <person name="Frisvad J.C."/>
            <person name="Nielsen K.F."/>
            <person name="Lyhne E.K."/>
            <person name="Kogle M.E."/>
            <person name="Kuo A."/>
            <person name="Riley R."/>
            <person name="Clum A."/>
            <person name="Nolan M."/>
            <person name="Lipzen A."/>
            <person name="Salamov A."/>
            <person name="Henrissat B."/>
            <person name="Wiebenga A."/>
            <person name="De vries R.P."/>
            <person name="Grigoriev I.V."/>
            <person name="Mortensen U.H."/>
            <person name="Andersen M.R."/>
            <person name="Baker S.E."/>
        </authorList>
    </citation>
    <scope>NUCLEOTIDE SEQUENCE [LARGE SCALE GENOMIC DNA]</scope>
    <source>
        <strain evidence="2 3">CBS 121593</strain>
    </source>
</reference>
<dbReference type="GeneID" id="37218346"/>
<feature type="transmembrane region" description="Helical" evidence="1">
    <location>
        <begin position="36"/>
        <end position="59"/>
    </location>
</feature>
<evidence type="ECO:0000313" key="2">
    <source>
        <dbReference type="EMBL" id="RAK99626.1"/>
    </source>
</evidence>